<sequence length="216" mass="24142">MPDWPAAELLLRLLMAMMIKLVEGDKTGVPAKNMALELLGIIGAIISRLRGHARTTSALDARNADDLGMFLSDLTATALELKSRREHMIAWSGPYRAILEYLDTRRPPERLQPLFQRQWSEGSSRLIDNLKMKMKFSTSASRSDKADLCLLATLEAMGPPRTERASQRQYLRGLASKSEGIELQVLYLVPQSIPPAPRTTLTKFIDGKGVQLMSDY</sequence>
<protein>
    <submittedName>
        <fullName evidence="2">Uncharacterized protein</fullName>
    </submittedName>
</protein>
<keyword evidence="3" id="KW-1185">Reference proteome</keyword>
<comment type="caution">
    <text evidence="2">The sequence shown here is derived from an EMBL/GenBank/DDBJ whole genome shotgun (WGS) entry which is preliminary data.</text>
</comment>
<evidence type="ECO:0000313" key="3">
    <source>
        <dbReference type="Proteomes" id="UP001287356"/>
    </source>
</evidence>
<dbReference type="AlphaFoldDB" id="A0AAE0JVD6"/>
<evidence type="ECO:0000256" key="1">
    <source>
        <dbReference type="SAM" id="SignalP"/>
    </source>
</evidence>
<proteinExistence type="predicted"/>
<feature type="chain" id="PRO_5042164810" evidence="1">
    <location>
        <begin position="25"/>
        <end position="216"/>
    </location>
</feature>
<name>A0AAE0JVD6_9PEZI</name>
<organism evidence="2 3">
    <name type="scientific">Lasiosphaeria ovina</name>
    <dbReference type="NCBI Taxonomy" id="92902"/>
    <lineage>
        <taxon>Eukaryota</taxon>
        <taxon>Fungi</taxon>
        <taxon>Dikarya</taxon>
        <taxon>Ascomycota</taxon>
        <taxon>Pezizomycotina</taxon>
        <taxon>Sordariomycetes</taxon>
        <taxon>Sordariomycetidae</taxon>
        <taxon>Sordariales</taxon>
        <taxon>Lasiosphaeriaceae</taxon>
        <taxon>Lasiosphaeria</taxon>
    </lineage>
</organism>
<evidence type="ECO:0000313" key="2">
    <source>
        <dbReference type="EMBL" id="KAK3364988.1"/>
    </source>
</evidence>
<dbReference type="EMBL" id="JAULSN010000009">
    <property type="protein sequence ID" value="KAK3364988.1"/>
    <property type="molecule type" value="Genomic_DNA"/>
</dbReference>
<feature type="signal peptide" evidence="1">
    <location>
        <begin position="1"/>
        <end position="24"/>
    </location>
</feature>
<reference evidence="2" key="2">
    <citation type="submission" date="2023-06" db="EMBL/GenBank/DDBJ databases">
        <authorList>
            <consortium name="Lawrence Berkeley National Laboratory"/>
            <person name="Haridas S."/>
            <person name="Hensen N."/>
            <person name="Bonometti L."/>
            <person name="Westerberg I."/>
            <person name="Brannstrom I.O."/>
            <person name="Guillou S."/>
            <person name="Cros-Aarteil S."/>
            <person name="Calhoun S."/>
            <person name="Kuo A."/>
            <person name="Mondo S."/>
            <person name="Pangilinan J."/>
            <person name="Riley R."/>
            <person name="Labutti K."/>
            <person name="Andreopoulos B."/>
            <person name="Lipzen A."/>
            <person name="Chen C."/>
            <person name="Yanf M."/>
            <person name="Daum C."/>
            <person name="Ng V."/>
            <person name="Clum A."/>
            <person name="Steindorff A."/>
            <person name="Ohm R."/>
            <person name="Martin F."/>
            <person name="Silar P."/>
            <person name="Natvig D."/>
            <person name="Lalanne C."/>
            <person name="Gautier V."/>
            <person name="Ament-Velasquez S.L."/>
            <person name="Kruys A."/>
            <person name="Hutchinson M.I."/>
            <person name="Powell A.J."/>
            <person name="Barry K."/>
            <person name="Miller A.N."/>
            <person name="Grigoriev I.V."/>
            <person name="Debuchy R."/>
            <person name="Gladieux P."/>
            <person name="Thoren M.H."/>
            <person name="Johannesson H."/>
        </authorList>
    </citation>
    <scope>NUCLEOTIDE SEQUENCE</scope>
    <source>
        <strain evidence="2">CBS 958.72</strain>
    </source>
</reference>
<dbReference type="Proteomes" id="UP001287356">
    <property type="component" value="Unassembled WGS sequence"/>
</dbReference>
<reference evidence="2" key="1">
    <citation type="journal article" date="2023" name="Mol. Phylogenet. Evol.">
        <title>Genome-scale phylogeny and comparative genomics of the fungal order Sordariales.</title>
        <authorList>
            <person name="Hensen N."/>
            <person name="Bonometti L."/>
            <person name="Westerberg I."/>
            <person name="Brannstrom I.O."/>
            <person name="Guillou S."/>
            <person name="Cros-Aarteil S."/>
            <person name="Calhoun S."/>
            <person name="Haridas S."/>
            <person name="Kuo A."/>
            <person name="Mondo S."/>
            <person name="Pangilinan J."/>
            <person name="Riley R."/>
            <person name="LaButti K."/>
            <person name="Andreopoulos B."/>
            <person name="Lipzen A."/>
            <person name="Chen C."/>
            <person name="Yan M."/>
            <person name="Daum C."/>
            <person name="Ng V."/>
            <person name="Clum A."/>
            <person name="Steindorff A."/>
            <person name="Ohm R.A."/>
            <person name="Martin F."/>
            <person name="Silar P."/>
            <person name="Natvig D.O."/>
            <person name="Lalanne C."/>
            <person name="Gautier V."/>
            <person name="Ament-Velasquez S.L."/>
            <person name="Kruys A."/>
            <person name="Hutchinson M.I."/>
            <person name="Powell A.J."/>
            <person name="Barry K."/>
            <person name="Miller A.N."/>
            <person name="Grigoriev I.V."/>
            <person name="Debuchy R."/>
            <person name="Gladieux P."/>
            <person name="Hiltunen Thoren M."/>
            <person name="Johannesson H."/>
        </authorList>
    </citation>
    <scope>NUCLEOTIDE SEQUENCE</scope>
    <source>
        <strain evidence="2">CBS 958.72</strain>
    </source>
</reference>
<accession>A0AAE0JVD6</accession>
<gene>
    <name evidence="2" type="ORF">B0T24DRAFT_598307</name>
</gene>
<keyword evidence="1" id="KW-0732">Signal</keyword>